<protein>
    <submittedName>
        <fullName evidence="1">Uncharacterized protein</fullName>
    </submittedName>
</protein>
<gene>
    <name evidence="1" type="ORF">PACTADRAFT_47873</name>
</gene>
<evidence type="ECO:0000313" key="2">
    <source>
        <dbReference type="Proteomes" id="UP000094236"/>
    </source>
</evidence>
<name>A0A1E4U227_PACTA</name>
<reference evidence="2" key="1">
    <citation type="submission" date="2016-05" db="EMBL/GenBank/DDBJ databases">
        <title>Comparative genomics of biotechnologically important yeasts.</title>
        <authorList>
            <consortium name="DOE Joint Genome Institute"/>
            <person name="Riley R."/>
            <person name="Haridas S."/>
            <person name="Wolfe K.H."/>
            <person name="Lopes M.R."/>
            <person name="Hittinger C.T."/>
            <person name="Goker M."/>
            <person name="Salamov A."/>
            <person name="Wisecaver J."/>
            <person name="Long T.M."/>
            <person name="Aerts A.L."/>
            <person name="Barry K."/>
            <person name="Choi C."/>
            <person name="Clum A."/>
            <person name="Coughlan A.Y."/>
            <person name="Deshpande S."/>
            <person name="Douglass A.P."/>
            <person name="Hanson S.J."/>
            <person name="Klenk H.-P."/>
            <person name="Labutti K."/>
            <person name="Lapidus A."/>
            <person name="Lindquist E."/>
            <person name="Lipzen A."/>
            <person name="Meier-Kolthoff J.P."/>
            <person name="Ohm R.A."/>
            <person name="Otillar R.P."/>
            <person name="Pangilinan J."/>
            <person name="Peng Y."/>
            <person name="Rokas A."/>
            <person name="Rosa C.A."/>
            <person name="Scheuner C."/>
            <person name="Sibirny A.A."/>
            <person name="Slot J.C."/>
            <person name="Stielow J.B."/>
            <person name="Sun H."/>
            <person name="Kurtzman C.P."/>
            <person name="Blackwell M."/>
            <person name="Grigoriev I.V."/>
            <person name="Jeffries T.W."/>
        </authorList>
    </citation>
    <scope>NUCLEOTIDE SEQUENCE [LARGE SCALE GENOMIC DNA]</scope>
    <source>
        <strain evidence="2">NRRL Y-2460</strain>
    </source>
</reference>
<dbReference type="EMBL" id="KV454011">
    <property type="protein sequence ID" value="ODV98050.1"/>
    <property type="molecule type" value="Genomic_DNA"/>
</dbReference>
<sequence length="268" mass="31716">MKSSVKLPLTTHNSTIFTNKQVLNKSKVFLNIKRLNKDKYLENFKNKDQLLILYRYFVRFKPFITTREDIKNTYSNYVRFKFKYSDYNSKRSTVLNTAGADLLTHKQLIERIINTLIFVNNGLVDSKDINIEYKILKNLLNTEHSRLEFSKMFNKEKTLFDPLNSNDYKLLNDGNNDQEEKSEFAYYSKVKDFYEKIEIQDNGQTFVYCEGDDKLVLNNLPLKKLDNYYSSKEKGKDVLEPSILNKMLILKNFDRHLIYLNETAGLIL</sequence>
<organism evidence="1 2">
    <name type="scientific">Pachysolen tannophilus NRRL Y-2460</name>
    <dbReference type="NCBI Taxonomy" id="669874"/>
    <lineage>
        <taxon>Eukaryota</taxon>
        <taxon>Fungi</taxon>
        <taxon>Dikarya</taxon>
        <taxon>Ascomycota</taxon>
        <taxon>Saccharomycotina</taxon>
        <taxon>Pichiomycetes</taxon>
        <taxon>Pachysolenaceae</taxon>
        <taxon>Pachysolen</taxon>
    </lineage>
</organism>
<dbReference type="Proteomes" id="UP000094236">
    <property type="component" value="Unassembled WGS sequence"/>
</dbReference>
<accession>A0A1E4U227</accession>
<evidence type="ECO:0000313" key="1">
    <source>
        <dbReference type="EMBL" id="ODV98050.1"/>
    </source>
</evidence>
<dbReference type="AlphaFoldDB" id="A0A1E4U227"/>
<dbReference type="OrthoDB" id="3991133at2759"/>
<keyword evidence="2" id="KW-1185">Reference proteome</keyword>
<proteinExistence type="predicted"/>